<dbReference type="Pfam" id="PF13468">
    <property type="entry name" value="Glyoxalase_3"/>
    <property type="match status" value="1"/>
</dbReference>
<name>A0A2M8IY41_9RHOB</name>
<evidence type="ECO:0000259" key="1">
    <source>
        <dbReference type="Pfam" id="PF13468"/>
    </source>
</evidence>
<keyword evidence="2" id="KW-0808">Transferase</keyword>
<dbReference type="AlphaFoldDB" id="A0A2M8IY41"/>
<dbReference type="Gene3D" id="3.10.180.10">
    <property type="entry name" value="2,3-Dihydroxybiphenyl 1,2-Dioxygenase, domain 1"/>
    <property type="match status" value="1"/>
</dbReference>
<dbReference type="InterPro" id="IPR025870">
    <property type="entry name" value="Glyoxalase-like_dom"/>
</dbReference>
<proteinExistence type="predicted"/>
<feature type="domain" description="Glyoxalase-like" evidence="1">
    <location>
        <begin position="4"/>
        <end position="175"/>
    </location>
</feature>
<dbReference type="InterPro" id="IPR029068">
    <property type="entry name" value="Glyas_Bleomycin-R_OHBP_Dase"/>
</dbReference>
<dbReference type="GO" id="GO:0016301">
    <property type="term" value="F:kinase activity"/>
    <property type="evidence" value="ECO:0007669"/>
    <property type="project" value="UniProtKB-KW"/>
</dbReference>
<accession>A0A2M8IY41</accession>
<protein>
    <submittedName>
        <fullName evidence="2">Polyphosphate kinase</fullName>
    </submittedName>
</protein>
<reference evidence="2 3" key="1">
    <citation type="journal article" date="2018" name="Int. J. Syst. Evol. Microbiol.">
        <title>Pseudooceanicola lipolyticus sp. nov., a marine alphaproteobacterium, reclassification of Oceanicola flagellatus as Pseudooceanicola flagellatus comb. nov. and emended description of the genus Pseudooceanicola.</title>
        <authorList>
            <person name="Huang M.-M."/>
            <person name="Guo L.-L."/>
            <person name="Wu Y.-H."/>
            <person name="Lai Q.-L."/>
            <person name="Shao Z.-Z."/>
            <person name="Wang C.-S."/>
            <person name="Wu M."/>
            <person name="Xu X.-W."/>
        </authorList>
    </citation>
    <scope>NUCLEOTIDE SEQUENCE [LARGE SCALE GENOMIC DNA]</scope>
    <source>
        <strain evidence="2 3">157</strain>
    </source>
</reference>
<gene>
    <name evidence="2" type="ORF">CVM52_17180</name>
</gene>
<keyword evidence="3" id="KW-1185">Reference proteome</keyword>
<dbReference type="OrthoDB" id="8451710at2"/>
<dbReference type="EMBL" id="PGTB01000091">
    <property type="protein sequence ID" value="PJE35450.1"/>
    <property type="molecule type" value="Genomic_DNA"/>
</dbReference>
<evidence type="ECO:0000313" key="2">
    <source>
        <dbReference type="EMBL" id="PJE35450.1"/>
    </source>
</evidence>
<keyword evidence="2" id="KW-0418">Kinase</keyword>
<organism evidence="2 3">
    <name type="scientific">Pseudooceanicola lipolyticus</name>
    <dbReference type="NCBI Taxonomy" id="2029104"/>
    <lineage>
        <taxon>Bacteria</taxon>
        <taxon>Pseudomonadati</taxon>
        <taxon>Pseudomonadota</taxon>
        <taxon>Alphaproteobacteria</taxon>
        <taxon>Rhodobacterales</taxon>
        <taxon>Paracoccaceae</taxon>
        <taxon>Pseudooceanicola</taxon>
    </lineage>
</organism>
<evidence type="ECO:0000313" key="3">
    <source>
        <dbReference type="Proteomes" id="UP000231553"/>
    </source>
</evidence>
<comment type="caution">
    <text evidence="2">The sequence shown here is derived from an EMBL/GenBank/DDBJ whole genome shotgun (WGS) entry which is preliminary data.</text>
</comment>
<dbReference type="Proteomes" id="UP000231553">
    <property type="component" value="Unassembled WGS sequence"/>
</dbReference>
<sequence length="204" mass="22150">MLELDHIAVAGATLDEATEACEAALGVTLQPGGRHALFGTHNRLLGLADGLYLEAIATDPDAPEPDRARLFGLDRFSGRARPTNWICRCDDLAAMLAHLPDGLGAPVALGRDDLRWLMSAPKDGVLPFDNCHPALIQWQSLTHPSAMLEDSGCRLRRLTVRHPEADSLQALLRPLLDDRRVMVETGAPALSAEFDTPHGTRLLE</sequence>
<dbReference type="RefSeq" id="WP_100163694.1">
    <property type="nucleotide sequence ID" value="NZ_PGTB01000091.1"/>
</dbReference>